<accession>A0A1F5HZR6</accession>
<organism evidence="1 2">
    <name type="scientific">Candidatus Curtissbacteria bacterium RIFCSPLOWO2_01_FULL_42_26</name>
    <dbReference type="NCBI Taxonomy" id="1797729"/>
    <lineage>
        <taxon>Bacteria</taxon>
        <taxon>Candidatus Curtissiibacteriota</taxon>
    </lineage>
</organism>
<sequence>MTMSIKIEGDVTIMINDSHSRDDILIWTIGEDMILCHIDPILEKFWQEEYTRFQENSQTILLDATLPDK</sequence>
<reference evidence="1 2" key="1">
    <citation type="journal article" date="2016" name="Nat. Commun.">
        <title>Thousands of microbial genomes shed light on interconnected biogeochemical processes in an aquifer system.</title>
        <authorList>
            <person name="Anantharaman K."/>
            <person name="Brown C.T."/>
            <person name="Hug L.A."/>
            <person name="Sharon I."/>
            <person name="Castelle C.J."/>
            <person name="Probst A.J."/>
            <person name="Thomas B.C."/>
            <person name="Singh A."/>
            <person name="Wilkins M.J."/>
            <person name="Karaoz U."/>
            <person name="Brodie E.L."/>
            <person name="Williams K.H."/>
            <person name="Hubbard S.S."/>
            <person name="Banfield J.F."/>
        </authorList>
    </citation>
    <scope>NUCLEOTIDE SEQUENCE [LARGE SCALE GENOMIC DNA]</scope>
</reference>
<evidence type="ECO:0000313" key="1">
    <source>
        <dbReference type="EMBL" id="OGE09626.1"/>
    </source>
</evidence>
<evidence type="ECO:0000313" key="2">
    <source>
        <dbReference type="Proteomes" id="UP000179227"/>
    </source>
</evidence>
<gene>
    <name evidence="1" type="ORF">A3A60_01720</name>
</gene>
<protein>
    <submittedName>
        <fullName evidence="1">Uncharacterized protein</fullName>
    </submittedName>
</protein>
<comment type="caution">
    <text evidence="1">The sequence shown here is derived from an EMBL/GenBank/DDBJ whole genome shotgun (WGS) entry which is preliminary data.</text>
</comment>
<dbReference type="EMBL" id="MFBS01000018">
    <property type="protein sequence ID" value="OGE09626.1"/>
    <property type="molecule type" value="Genomic_DNA"/>
</dbReference>
<dbReference type="Proteomes" id="UP000179227">
    <property type="component" value="Unassembled WGS sequence"/>
</dbReference>
<dbReference type="AlphaFoldDB" id="A0A1F5HZR6"/>
<proteinExistence type="predicted"/>
<name>A0A1F5HZR6_9BACT</name>